<keyword evidence="3" id="KW-0297">G-protein coupled receptor</keyword>
<protein>
    <submittedName>
        <fullName evidence="9">Uncharacterized protein</fullName>
    </submittedName>
</protein>
<feature type="transmembrane region" description="Helical" evidence="8">
    <location>
        <begin position="147"/>
        <end position="171"/>
    </location>
</feature>
<keyword evidence="5" id="KW-0325">Glycoprotein</keyword>
<keyword evidence="10" id="KW-1185">Reference proteome</keyword>
<reference evidence="9" key="1">
    <citation type="submission" date="2023-10" db="EMBL/GenBank/DDBJ databases">
        <title>Genome assemblies of two species of porcelain crab, Petrolisthes cinctipes and Petrolisthes manimaculis (Anomura: Porcellanidae).</title>
        <authorList>
            <person name="Angst P."/>
        </authorList>
    </citation>
    <scope>NUCLEOTIDE SEQUENCE</scope>
    <source>
        <strain evidence="9">PB745_01</strain>
        <tissue evidence="9">Gill</tissue>
    </source>
</reference>
<feature type="region of interest" description="Disordered" evidence="7">
    <location>
        <begin position="398"/>
        <end position="423"/>
    </location>
</feature>
<feature type="compositionally biased region" description="Polar residues" evidence="7">
    <location>
        <begin position="409"/>
        <end position="423"/>
    </location>
</feature>
<proteinExistence type="predicted"/>
<dbReference type="Gene3D" id="1.20.1070.10">
    <property type="entry name" value="Rhodopsin 7-helix transmembrane proteins"/>
    <property type="match status" value="1"/>
</dbReference>
<organism evidence="9 10">
    <name type="scientific">Petrolisthes cinctipes</name>
    <name type="common">Flat porcelain crab</name>
    <dbReference type="NCBI Taxonomy" id="88211"/>
    <lineage>
        <taxon>Eukaryota</taxon>
        <taxon>Metazoa</taxon>
        <taxon>Ecdysozoa</taxon>
        <taxon>Arthropoda</taxon>
        <taxon>Crustacea</taxon>
        <taxon>Multicrustacea</taxon>
        <taxon>Malacostraca</taxon>
        <taxon>Eumalacostraca</taxon>
        <taxon>Eucarida</taxon>
        <taxon>Decapoda</taxon>
        <taxon>Pleocyemata</taxon>
        <taxon>Anomura</taxon>
        <taxon>Galatheoidea</taxon>
        <taxon>Porcellanidae</taxon>
        <taxon>Petrolisthes</taxon>
    </lineage>
</organism>
<evidence type="ECO:0000256" key="5">
    <source>
        <dbReference type="ARBA" id="ARBA00023180"/>
    </source>
</evidence>
<keyword evidence="6" id="KW-0807">Transducer</keyword>
<keyword evidence="8" id="KW-0812">Transmembrane</keyword>
<dbReference type="PANTHER" id="PTHR24246:SF27">
    <property type="entry name" value="ADENOSINE RECEPTOR, ISOFORM A"/>
    <property type="match status" value="1"/>
</dbReference>
<evidence type="ECO:0000256" key="7">
    <source>
        <dbReference type="SAM" id="MobiDB-lite"/>
    </source>
</evidence>
<dbReference type="SUPFAM" id="SSF81321">
    <property type="entry name" value="Family A G protein-coupled receptor-like"/>
    <property type="match status" value="1"/>
</dbReference>
<keyword evidence="4" id="KW-0675">Receptor</keyword>
<dbReference type="GO" id="GO:0004930">
    <property type="term" value="F:G protein-coupled receptor activity"/>
    <property type="evidence" value="ECO:0007669"/>
    <property type="project" value="UniProtKB-KW"/>
</dbReference>
<keyword evidence="8" id="KW-0472">Membrane</keyword>
<evidence type="ECO:0000256" key="1">
    <source>
        <dbReference type="ARBA" id="ARBA00004651"/>
    </source>
</evidence>
<feature type="transmembrane region" description="Helical" evidence="8">
    <location>
        <begin position="107"/>
        <end position="127"/>
    </location>
</feature>
<dbReference type="GO" id="GO:0005886">
    <property type="term" value="C:plasma membrane"/>
    <property type="evidence" value="ECO:0007669"/>
    <property type="project" value="UniProtKB-SubCell"/>
</dbReference>
<keyword evidence="2" id="KW-1003">Cell membrane</keyword>
<comment type="caution">
    <text evidence="9">The sequence shown here is derived from an EMBL/GenBank/DDBJ whole genome shotgun (WGS) entry which is preliminary data.</text>
</comment>
<evidence type="ECO:0000256" key="3">
    <source>
        <dbReference type="ARBA" id="ARBA00023040"/>
    </source>
</evidence>
<evidence type="ECO:0000256" key="6">
    <source>
        <dbReference type="ARBA" id="ARBA00023224"/>
    </source>
</evidence>
<gene>
    <name evidence="9" type="ORF">Pcinc_035375</name>
</gene>
<dbReference type="Proteomes" id="UP001286313">
    <property type="component" value="Unassembled WGS sequence"/>
</dbReference>
<sequence>MGEVCEEELVCEETGGGNWTKETQTMQEPPPPPSPTPSVLSSVVEEVTEAITGSSSSSSSSSSSEPSVNQKLFLVVSVALATVCFFTNVLQVAVFARPSAVRSVKGVLLLSQALSGLVATFIVAFPIHVISARGGSDGGEAGYSACYLGHSAVILLTVLTSLGTSTLLLFYHYLKTNDPRRFMTAGTNVVGWSAGVIAVWVVATGVGVLPYAGWNSWVHHDARCHLSTLWPLSFTAFLSFLVGGHVAVALLMWASTHATSLKAAAANNAARHGRTVPTAALDAEEAPIASHPSGMYISVSGVHVGGWCISLGSVVPLLAHVVVASSCAASKRCLARPGHYHEEATALPWGSLLLVAVAIINPLLYVFSDDQVSSSTLLLLSRVCCWWCERRKQRLVPRQPEPHDAETNVYVTNDTDQLVSDNT</sequence>
<name>A0AAE1BX27_PETCI</name>
<dbReference type="PANTHER" id="PTHR24246">
    <property type="entry name" value="OLFACTORY RECEPTOR AND ADENOSINE RECEPTOR"/>
    <property type="match status" value="1"/>
</dbReference>
<feature type="transmembrane region" description="Helical" evidence="8">
    <location>
        <begin position="192"/>
        <end position="212"/>
    </location>
</feature>
<accession>A0AAE1BX27</accession>
<evidence type="ECO:0000256" key="4">
    <source>
        <dbReference type="ARBA" id="ARBA00023170"/>
    </source>
</evidence>
<feature type="transmembrane region" description="Helical" evidence="8">
    <location>
        <begin position="232"/>
        <end position="253"/>
    </location>
</feature>
<evidence type="ECO:0000313" key="9">
    <source>
        <dbReference type="EMBL" id="KAK3858440.1"/>
    </source>
</evidence>
<dbReference type="EMBL" id="JAWQEG010005310">
    <property type="protein sequence ID" value="KAK3858440.1"/>
    <property type="molecule type" value="Genomic_DNA"/>
</dbReference>
<evidence type="ECO:0000313" key="10">
    <source>
        <dbReference type="Proteomes" id="UP001286313"/>
    </source>
</evidence>
<dbReference type="AlphaFoldDB" id="A0AAE1BX27"/>
<feature type="compositionally biased region" description="Acidic residues" evidence="7">
    <location>
        <begin position="1"/>
        <end position="11"/>
    </location>
</feature>
<feature type="transmembrane region" description="Helical" evidence="8">
    <location>
        <begin position="346"/>
        <end position="365"/>
    </location>
</feature>
<feature type="transmembrane region" description="Helical" evidence="8">
    <location>
        <begin position="72"/>
        <end position="95"/>
    </location>
</feature>
<keyword evidence="8" id="KW-1133">Transmembrane helix</keyword>
<feature type="region of interest" description="Disordered" evidence="7">
    <location>
        <begin position="1"/>
        <end position="42"/>
    </location>
</feature>
<comment type="subcellular location">
    <subcellularLocation>
        <location evidence="1">Cell membrane</location>
        <topology evidence="1">Multi-pass membrane protein</topology>
    </subcellularLocation>
</comment>
<evidence type="ECO:0000256" key="8">
    <source>
        <dbReference type="SAM" id="Phobius"/>
    </source>
</evidence>
<evidence type="ECO:0000256" key="2">
    <source>
        <dbReference type="ARBA" id="ARBA00022475"/>
    </source>
</evidence>